<dbReference type="InterPro" id="IPR010619">
    <property type="entry name" value="ThrE-like_N"/>
</dbReference>
<sequence length="474" mass="50234">MAEAGDQALLRRFLLGLAEGMNAAADSVDKIRDTLVQVSRANGREDTDFVVLPTVIIIQTGAGEEGRVAIRSAVNASFRFDQIAALYRLIDDAKRAEIAPLDGIKRLNDIGAMKPSHGWVVRTFGHAVLTTGLALLLAPTWEGALVAFVLGAFIGVAKLVRSPTLQIVFPVFAAFVCAIAVFLIAPYFAVGDPIKLLIAPLATFLPGGVLTTAVVELAAGQMLAGASRLVFGLVQLSLLAFGILAAGTLVGVGSSSYVPLQTNEAFPWWTAMVGVLLFAIGNYLHFSAPPRTFGWVLLVLLVAYGGQVVGSALIGASVSGFIGALAMTPVVLWIATLRHGAPSQLTFLPAFWLLVPGAAGLVGLTEAIGTTRGFEDFTEALISIMSIALGVLIGTALYRVVHQGAEELADFHIEVPASLTEEEKPPFWARLVPGTPRTFWRRRRRRPTPDHRGDASSTPAATEESSPFSQATES</sequence>
<feature type="transmembrane region" description="Helical" evidence="3">
    <location>
        <begin position="266"/>
        <end position="286"/>
    </location>
</feature>
<evidence type="ECO:0000256" key="3">
    <source>
        <dbReference type="SAM" id="Phobius"/>
    </source>
</evidence>
<feature type="domain" description="Threonine/serine exporter-like N-terminal" evidence="4">
    <location>
        <begin position="13"/>
        <end position="248"/>
    </location>
</feature>
<keyword evidence="3" id="KW-1133">Transmembrane helix</keyword>
<feature type="transmembrane region" description="Helical" evidence="3">
    <location>
        <begin position="380"/>
        <end position="401"/>
    </location>
</feature>
<dbReference type="GO" id="GO:0022857">
    <property type="term" value="F:transmembrane transporter activity"/>
    <property type="evidence" value="ECO:0007669"/>
    <property type="project" value="InterPro"/>
</dbReference>
<name>A0A2S0WZ45_9MICO</name>
<evidence type="ECO:0000256" key="1">
    <source>
        <dbReference type="ARBA" id="ARBA00034125"/>
    </source>
</evidence>
<feature type="region of interest" description="Disordered" evidence="2">
    <location>
        <begin position="439"/>
        <end position="474"/>
    </location>
</feature>
<protein>
    <recommendedName>
        <fullName evidence="4">Threonine/serine exporter-like N-terminal domain-containing protein</fullName>
    </recommendedName>
</protein>
<feature type="transmembrane region" description="Helical" evidence="3">
    <location>
        <begin position="347"/>
        <end position="368"/>
    </location>
</feature>
<dbReference type="RefSeq" id="WP_108596336.1">
    <property type="nucleotide sequence ID" value="NZ_CP028913.1"/>
</dbReference>
<gene>
    <name evidence="5" type="ORF">DCE93_13540</name>
</gene>
<dbReference type="PANTHER" id="PTHR31082">
    <property type="entry name" value="PHEROMONE-REGULATED MEMBRANE PROTEIN 10"/>
    <property type="match status" value="1"/>
</dbReference>
<feature type="transmembrane region" description="Helical" evidence="3">
    <location>
        <begin position="229"/>
        <end position="254"/>
    </location>
</feature>
<dbReference type="AlphaFoldDB" id="A0A2S0WZ45"/>
<keyword evidence="3" id="KW-0472">Membrane</keyword>
<dbReference type="OrthoDB" id="235893at2"/>
<feature type="transmembrane region" description="Helical" evidence="3">
    <location>
        <begin position="293"/>
        <end position="310"/>
    </location>
</feature>
<feature type="transmembrane region" description="Helical" evidence="3">
    <location>
        <begin position="316"/>
        <end position="335"/>
    </location>
</feature>
<evidence type="ECO:0000259" key="4">
    <source>
        <dbReference type="Pfam" id="PF06738"/>
    </source>
</evidence>
<evidence type="ECO:0000313" key="6">
    <source>
        <dbReference type="Proteomes" id="UP000244729"/>
    </source>
</evidence>
<keyword evidence="6" id="KW-1185">Reference proteome</keyword>
<reference evidence="5 6" key="1">
    <citation type="submission" date="2018-04" db="EMBL/GenBank/DDBJ databases">
        <authorList>
            <person name="Li J."/>
        </authorList>
    </citation>
    <scope>NUCLEOTIDE SEQUENCE [LARGE SCALE GENOMIC DNA]</scope>
    <source>
        <strain evidence="6">30A</strain>
    </source>
</reference>
<dbReference type="InterPro" id="IPR051361">
    <property type="entry name" value="ThrE/Ser_Exporter"/>
</dbReference>
<feature type="transmembrane region" description="Helical" evidence="3">
    <location>
        <begin position="167"/>
        <end position="190"/>
    </location>
</feature>
<evidence type="ECO:0000256" key="2">
    <source>
        <dbReference type="SAM" id="MobiDB-lite"/>
    </source>
</evidence>
<dbReference type="Proteomes" id="UP000244729">
    <property type="component" value="Chromosome"/>
</dbReference>
<feature type="compositionally biased region" description="Low complexity" evidence="2">
    <location>
        <begin position="455"/>
        <end position="467"/>
    </location>
</feature>
<dbReference type="KEGG" id="agm:DCE93_13540"/>
<feature type="transmembrane region" description="Helical" evidence="3">
    <location>
        <begin position="196"/>
        <end position="217"/>
    </location>
</feature>
<proteinExistence type="inferred from homology"/>
<comment type="similarity">
    <text evidence="1">Belongs to the ThrE exporter (TC 2.A.79) family.</text>
</comment>
<dbReference type="EMBL" id="CP028913">
    <property type="protein sequence ID" value="AWB96540.1"/>
    <property type="molecule type" value="Genomic_DNA"/>
</dbReference>
<evidence type="ECO:0000313" key="5">
    <source>
        <dbReference type="EMBL" id="AWB96540.1"/>
    </source>
</evidence>
<organism evidence="5 6">
    <name type="scientific">Agromyces badenianii</name>
    <dbReference type="NCBI Taxonomy" id="2080742"/>
    <lineage>
        <taxon>Bacteria</taxon>
        <taxon>Bacillati</taxon>
        <taxon>Actinomycetota</taxon>
        <taxon>Actinomycetes</taxon>
        <taxon>Micrococcales</taxon>
        <taxon>Microbacteriaceae</taxon>
        <taxon>Agromyces</taxon>
    </lineage>
</organism>
<dbReference type="Pfam" id="PF06738">
    <property type="entry name" value="ThrE"/>
    <property type="match status" value="1"/>
</dbReference>
<dbReference type="PANTHER" id="PTHR31082:SF4">
    <property type="entry name" value="PHEROMONE-REGULATED MEMBRANE PROTEIN 10"/>
    <property type="match status" value="1"/>
</dbReference>
<feature type="transmembrane region" description="Helical" evidence="3">
    <location>
        <begin position="144"/>
        <end position="160"/>
    </location>
</feature>
<accession>A0A2S0WZ45</accession>
<keyword evidence="3" id="KW-0812">Transmembrane</keyword>